<dbReference type="EMBL" id="CP034464">
    <property type="protein sequence ID" value="AZP14166.1"/>
    <property type="molecule type" value="Genomic_DNA"/>
</dbReference>
<evidence type="ECO:0000256" key="2">
    <source>
        <dbReference type="ARBA" id="ARBA00023315"/>
    </source>
</evidence>
<name>A0A3Q9BVJ6_9BURK</name>
<dbReference type="SUPFAM" id="SSF55729">
    <property type="entry name" value="Acyl-CoA N-acyltransferases (Nat)"/>
    <property type="match status" value="1"/>
</dbReference>
<dbReference type="RefSeq" id="WP_126129527.1">
    <property type="nucleotide sequence ID" value="NZ_CP034464.1"/>
</dbReference>
<evidence type="ECO:0000256" key="1">
    <source>
        <dbReference type="ARBA" id="ARBA00022679"/>
    </source>
</evidence>
<dbReference type="CDD" id="cd04301">
    <property type="entry name" value="NAT_SF"/>
    <property type="match status" value="1"/>
</dbReference>
<dbReference type="PANTHER" id="PTHR43877">
    <property type="entry name" value="AMINOALKYLPHOSPHONATE N-ACETYLTRANSFERASE-RELATED-RELATED"/>
    <property type="match status" value="1"/>
</dbReference>
<protein>
    <submittedName>
        <fullName evidence="4">GNAT family N-acetyltransferase</fullName>
    </submittedName>
</protein>
<keyword evidence="1 4" id="KW-0808">Transferase</keyword>
<evidence type="ECO:0000313" key="4">
    <source>
        <dbReference type="EMBL" id="AZP14166.1"/>
    </source>
</evidence>
<dbReference type="PROSITE" id="PS51186">
    <property type="entry name" value="GNAT"/>
    <property type="match status" value="1"/>
</dbReference>
<reference evidence="4 5" key="1">
    <citation type="journal article" date="2011" name="Int. J. Syst. Evol. Microbiol.">
        <title>Description of Undibacterium oligocarboniphilum sp. nov., isolated from purified water, and Undibacterium pigrum strain CCUG 49012 as the type strain of Undibacterium parvum sp. nov., and emended descriptions of the genus Undibacterium and the species Undibacterium pigrum.</title>
        <authorList>
            <person name="Eder W."/>
            <person name="Wanner G."/>
            <person name="Ludwig W."/>
            <person name="Busse H.J."/>
            <person name="Ziemke-Kageler F."/>
            <person name="Lang E."/>
        </authorList>
    </citation>
    <scope>NUCLEOTIDE SEQUENCE [LARGE SCALE GENOMIC DNA]</scope>
    <source>
        <strain evidence="4 5">DSM 23061</strain>
    </source>
</reference>
<keyword evidence="2" id="KW-0012">Acyltransferase</keyword>
<dbReference type="InterPro" id="IPR050832">
    <property type="entry name" value="Bact_Acetyltransf"/>
</dbReference>
<feature type="domain" description="N-acetyltransferase" evidence="3">
    <location>
        <begin position="3"/>
        <end position="173"/>
    </location>
</feature>
<sequence length="173" mass="18649">MNILIKPCTPEDGAALALIGQATFLETFAGIIAGHAILKHCAQTHSPAQYQEWLNDPQYQLWLAELAPGAAPIGYILVAPAQLPLAGISAADLEIKRIYLLSKFHGGGLGKRMLEHAINYAKQRQAARLLLGVYAKNSAAIGFYQHAGFQQVGTRSFTVGGIDFDDYIMALAL</sequence>
<gene>
    <name evidence="4" type="ORF">EJN92_20490</name>
</gene>
<dbReference type="Proteomes" id="UP000275663">
    <property type="component" value="Chromosome"/>
</dbReference>
<dbReference type="InterPro" id="IPR000182">
    <property type="entry name" value="GNAT_dom"/>
</dbReference>
<dbReference type="InterPro" id="IPR016181">
    <property type="entry name" value="Acyl_CoA_acyltransferase"/>
</dbReference>
<proteinExistence type="predicted"/>
<evidence type="ECO:0000313" key="5">
    <source>
        <dbReference type="Proteomes" id="UP000275663"/>
    </source>
</evidence>
<organism evidence="4 5">
    <name type="scientific">Undibacterium parvum</name>
    <dbReference type="NCBI Taxonomy" id="401471"/>
    <lineage>
        <taxon>Bacteria</taxon>
        <taxon>Pseudomonadati</taxon>
        <taxon>Pseudomonadota</taxon>
        <taxon>Betaproteobacteria</taxon>
        <taxon>Burkholderiales</taxon>
        <taxon>Oxalobacteraceae</taxon>
        <taxon>Undibacterium</taxon>
    </lineage>
</organism>
<evidence type="ECO:0000259" key="3">
    <source>
        <dbReference type="PROSITE" id="PS51186"/>
    </source>
</evidence>
<dbReference type="OrthoDB" id="143110at2"/>
<dbReference type="GO" id="GO:0016747">
    <property type="term" value="F:acyltransferase activity, transferring groups other than amino-acyl groups"/>
    <property type="evidence" value="ECO:0007669"/>
    <property type="project" value="InterPro"/>
</dbReference>
<dbReference type="AlphaFoldDB" id="A0A3Q9BVJ6"/>
<keyword evidence="5" id="KW-1185">Reference proteome</keyword>
<dbReference type="Pfam" id="PF00583">
    <property type="entry name" value="Acetyltransf_1"/>
    <property type="match status" value="1"/>
</dbReference>
<accession>A0A3Q9BVJ6</accession>
<dbReference type="KEGG" id="upv:EJN92_20490"/>
<dbReference type="Gene3D" id="3.40.630.30">
    <property type="match status" value="1"/>
</dbReference>